<dbReference type="PROSITE" id="PS50994">
    <property type="entry name" value="INTEGRASE"/>
    <property type="match status" value="1"/>
</dbReference>
<dbReference type="InterPro" id="IPR050900">
    <property type="entry name" value="Transposase_IS3/IS150/IS904"/>
</dbReference>
<dbReference type="Pfam" id="PF13333">
    <property type="entry name" value="rve_2"/>
    <property type="match status" value="1"/>
</dbReference>
<dbReference type="SUPFAM" id="SSF53098">
    <property type="entry name" value="Ribonuclease H-like"/>
    <property type="match status" value="1"/>
</dbReference>
<dbReference type="Gene3D" id="3.30.420.10">
    <property type="entry name" value="Ribonuclease H-like superfamily/Ribonuclease H"/>
    <property type="match status" value="1"/>
</dbReference>
<evidence type="ECO:0000259" key="2">
    <source>
        <dbReference type="PROSITE" id="PS50994"/>
    </source>
</evidence>
<comment type="function">
    <text evidence="1">Involved in the transposition of the insertion sequence.</text>
</comment>
<comment type="caution">
    <text evidence="3">The sequence shown here is derived from an EMBL/GenBank/DDBJ whole genome shotgun (WGS) entry which is preliminary data.</text>
</comment>
<dbReference type="InterPro" id="IPR012337">
    <property type="entry name" value="RNaseH-like_sf"/>
</dbReference>
<dbReference type="Proteomes" id="UP001526147">
    <property type="component" value="Unassembled WGS sequence"/>
</dbReference>
<dbReference type="PANTHER" id="PTHR46889">
    <property type="entry name" value="TRANSPOSASE INSF FOR INSERTION SEQUENCE IS3B-RELATED"/>
    <property type="match status" value="1"/>
</dbReference>
<dbReference type="RefSeq" id="WP_264144767.1">
    <property type="nucleotide sequence ID" value="NZ_JAOYEY010000051.1"/>
</dbReference>
<dbReference type="EMBL" id="JAOYEY010000051">
    <property type="protein sequence ID" value="MCV9888727.1"/>
    <property type="molecule type" value="Genomic_DNA"/>
</dbReference>
<dbReference type="InterPro" id="IPR025948">
    <property type="entry name" value="HTH-like_dom"/>
</dbReference>
<evidence type="ECO:0000256" key="1">
    <source>
        <dbReference type="ARBA" id="ARBA00002286"/>
    </source>
</evidence>
<dbReference type="InterPro" id="IPR048020">
    <property type="entry name" value="Transpos_IS3"/>
</dbReference>
<gene>
    <name evidence="3" type="ORF">OIH86_24025</name>
</gene>
<keyword evidence="4" id="KW-1185">Reference proteome</keyword>
<dbReference type="Pfam" id="PF00665">
    <property type="entry name" value="rve"/>
    <property type="match status" value="1"/>
</dbReference>
<dbReference type="Pfam" id="PF20310">
    <property type="entry name" value="HTH_Tnp_2"/>
    <property type="match status" value="1"/>
</dbReference>
<protein>
    <submittedName>
        <fullName evidence="3">IS3 family transposase</fullName>
    </submittedName>
</protein>
<proteinExistence type="predicted"/>
<evidence type="ECO:0000313" key="4">
    <source>
        <dbReference type="Proteomes" id="UP001526147"/>
    </source>
</evidence>
<organism evidence="3 4">
    <name type="scientific">Metabacillus halosaccharovorans</name>
    <dbReference type="NCBI Taxonomy" id="930124"/>
    <lineage>
        <taxon>Bacteria</taxon>
        <taxon>Bacillati</taxon>
        <taxon>Bacillota</taxon>
        <taxon>Bacilli</taxon>
        <taxon>Bacillales</taxon>
        <taxon>Bacillaceae</taxon>
        <taxon>Metabacillus</taxon>
    </lineage>
</organism>
<sequence length="443" mass="52398">MSKIIFNEHQIKLLEANPHVKQVSERSISYHPDFKVKAVKENQAGKSPIQIFIEHGFDVKMIGTEKPNGCLKRWRKIFHRFGEEGFYTERRGKGSTGRPSSKECTQEERLMKAEARIKYLEAELEFLKKFRRARKAGIEEDKVIASEKYQLIEQTIRTYQLRNMVSFLCEQAGVSRSGYYAWLKAEEIRFQYEERDWQDYELIKKVFEEKKKKAGALTIKMILENDYLVTMNHKKIRRLMEKFELKTAIRRAKPYRKLAQATQEHKTVPNRLNRQFNQEDPGKVLLTDITYVYYGTGQPAYLSCVKDAATREIIAYCLSKTLKMELVYKTLEKLSDVLDGNIHPEALIHSDQGFHYTHPEFQKRVKELGLTQSMSRKGNCWDNAPMESFFGHFKDEVDYRECQTFEELHQIIEEYIENYNSKRYQWSLNKMTPEQYRSHLLAA</sequence>
<dbReference type="InterPro" id="IPR036397">
    <property type="entry name" value="RNaseH_sf"/>
</dbReference>
<dbReference type="InterPro" id="IPR001584">
    <property type="entry name" value="Integrase_cat-core"/>
</dbReference>
<feature type="domain" description="Integrase catalytic" evidence="2">
    <location>
        <begin position="277"/>
        <end position="441"/>
    </location>
</feature>
<dbReference type="InterPro" id="IPR009057">
    <property type="entry name" value="Homeodomain-like_sf"/>
</dbReference>
<dbReference type="NCBIfam" id="NF033516">
    <property type="entry name" value="transpos_IS3"/>
    <property type="match status" value="1"/>
</dbReference>
<dbReference type="PANTHER" id="PTHR46889:SF5">
    <property type="entry name" value="INTEGRASE PROTEIN"/>
    <property type="match status" value="1"/>
</dbReference>
<dbReference type="SUPFAM" id="SSF46689">
    <property type="entry name" value="Homeodomain-like"/>
    <property type="match status" value="1"/>
</dbReference>
<accession>A0ABT3DNV7</accession>
<name>A0ABT3DNV7_9BACI</name>
<dbReference type="Pfam" id="PF13276">
    <property type="entry name" value="HTH_21"/>
    <property type="match status" value="1"/>
</dbReference>
<evidence type="ECO:0000313" key="3">
    <source>
        <dbReference type="EMBL" id="MCV9888727.1"/>
    </source>
</evidence>
<dbReference type="InterPro" id="IPR046929">
    <property type="entry name" value="HTH_Tnp"/>
</dbReference>
<reference evidence="3 4" key="1">
    <citation type="submission" date="2022-10" db="EMBL/GenBank/DDBJ databases">
        <title>Draft genome assembly of moderately radiation resistant bacterium Metabacillus halosaccharovorans.</title>
        <authorList>
            <person name="Pal S."/>
            <person name="Gopinathan A."/>
        </authorList>
    </citation>
    <scope>NUCLEOTIDE SEQUENCE [LARGE SCALE GENOMIC DNA]</scope>
    <source>
        <strain evidence="3 4">VITHBRA001</strain>
    </source>
</reference>